<evidence type="ECO:0000313" key="2">
    <source>
        <dbReference type="EMBL" id="CAB9531341.1"/>
    </source>
</evidence>
<dbReference type="Proteomes" id="UP001153069">
    <property type="component" value="Unassembled WGS sequence"/>
</dbReference>
<name>A0A9N8HZB2_9STRA</name>
<reference evidence="2" key="1">
    <citation type="submission" date="2020-06" db="EMBL/GenBank/DDBJ databases">
        <authorList>
            <consortium name="Plant Systems Biology data submission"/>
        </authorList>
    </citation>
    <scope>NUCLEOTIDE SEQUENCE</scope>
    <source>
        <strain evidence="2">D6</strain>
    </source>
</reference>
<feature type="region of interest" description="Disordered" evidence="1">
    <location>
        <begin position="45"/>
        <end position="153"/>
    </location>
</feature>
<comment type="caution">
    <text evidence="2">The sequence shown here is derived from an EMBL/GenBank/DDBJ whole genome shotgun (WGS) entry which is preliminary data.</text>
</comment>
<feature type="compositionally biased region" description="Basic residues" evidence="1">
    <location>
        <begin position="117"/>
        <end position="128"/>
    </location>
</feature>
<evidence type="ECO:0000256" key="1">
    <source>
        <dbReference type="SAM" id="MobiDB-lite"/>
    </source>
</evidence>
<dbReference type="AlphaFoldDB" id="A0A9N8HZB2"/>
<dbReference type="EMBL" id="CAICTM010003438">
    <property type="protein sequence ID" value="CAB9531341.1"/>
    <property type="molecule type" value="Genomic_DNA"/>
</dbReference>
<accession>A0A9N8HZB2</accession>
<feature type="compositionally biased region" description="Low complexity" evidence="1">
    <location>
        <begin position="66"/>
        <end position="82"/>
    </location>
</feature>
<feature type="compositionally biased region" description="Basic and acidic residues" evidence="1">
    <location>
        <begin position="45"/>
        <end position="65"/>
    </location>
</feature>
<organism evidence="2 3">
    <name type="scientific">Seminavis robusta</name>
    <dbReference type="NCBI Taxonomy" id="568900"/>
    <lineage>
        <taxon>Eukaryota</taxon>
        <taxon>Sar</taxon>
        <taxon>Stramenopiles</taxon>
        <taxon>Ochrophyta</taxon>
        <taxon>Bacillariophyta</taxon>
        <taxon>Bacillariophyceae</taxon>
        <taxon>Bacillariophycidae</taxon>
        <taxon>Naviculales</taxon>
        <taxon>Naviculaceae</taxon>
        <taxon>Seminavis</taxon>
    </lineage>
</organism>
<proteinExistence type="predicted"/>
<sequence>MTSNVFLSGWMPTGVVAQVQEALTSMGAVIHVEGNVMAVVFAKEEAKAKDDEADGADRTKDDRADGTNGTNNNDDSSGSETTFHASEEEDDAFPPALDSSEDEEAFARLRVNTKPPPPRRSRHSRFTRNSRPSPPSPCTPSPEFLDSQDFAFN</sequence>
<evidence type="ECO:0000313" key="3">
    <source>
        <dbReference type="Proteomes" id="UP001153069"/>
    </source>
</evidence>
<protein>
    <submittedName>
        <fullName evidence="2">Uncharacterized protein</fullName>
    </submittedName>
</protein>
<keyword evidence="3" id="KW-1185">Reference proteome</keyword>
<gene>
    <name evidence="2" type="ORF">SEMRO_3440_G348080.1</name>
</gene>